<dbReference type="Pfam" id="PF05728">
    <property type="entry name" value="UPF0227"/>
    <property type="match status" value="1"/>
</dbReference>
<dbReference type="EMBL" id="MDUX01000119">
    <property type="protein sequence ID" value="KAF7597657.1"/>
    <property type="molecule type" value="Genomic_DNA"/>
</dbReference>
<reference evidence="2 3" key="2">
    <citation type="submission" date="2017-07" db="EMBL/GenBank/DDBJ databases">
        <title>Candidatus Dactylopiibacterium carminicum, a nitrogen-fixing symbiont of the cochineal insect Dactylopius coccus and Dactylopius opuntiae (Hemiptera: Coccoidea: Dactylopiidae).</title>
        <authorList>
            <person name="Vera A."/>
        </authorList>
    </citation>
    <scope>NUCLEOTIDE SEQUENCE [LARGE SCALE GENOMIC DNA]</scope>
    <source>
        <strain evidence="2 3">NFDCM</strain>
    </source>
</reference>
<dbReference type="OrthoDB" id="9814831at2"/>
<evidence type="ECO:0000313" key="3">
    <source>
        <dbReference type="Proteomes" id="UP000216107"/>
    </source>
</evidence>
<evidence type="ECO:0000313" key="4">
    <source>
        <dbReference type="Proteomes" id="UP000623509"/>
    </source>
</evidence>
<proteinExistence type="predicted"/>
<gene>
    <name evidence="1" type="ORF">BGI27_17605</name>
    <name evidence="2" type="ORF">CGU29_17330</name>
</gene>
<dbReference type="Gene3D" id="3.40.50.1820">
    <property type="entry name" value="alpha/beta hydrolase"/>
    <property type="match status" value="1"/>
</dbReference>
<dbReference type="RefSeq" id="WP_095526088.1">
    <property type="nucleotide sequence ID" value="NZ_MDUX01000119.1"/>
</dbReference>
<keyword evidence="4" id="KW-1185">Reference proteome</keyword>
<dbReference type="EMBL" id="NMRN01000116">
    <property type="protein sequence ID" value="PAS91279.1"/>
    <property type="molecule type" value="Genomic_DNA"/>
</dbReference>
<dbReference type="PANTHER" id="PTHR35602">
    <property type="entry name" value="ESTERASE YQIA-RELATED"/>
    <property type="match status" value="1"/>
</dbReference>
<dbReference type="Proteomes" id="UP000623509">
    <property type="component" value="Unassembled WGS sequence"/>
</dbReference>
<protein>
    <recommendedName>
        <fullName evidence="5">Esterase</fullName>
    </recommendedName>
</protein>
<dbReference type="InterPro" id="IPR029058">
    <property type="entry name" value="AB_hydrolase_fold"/>
</dbReference>
<comment type="caution">
    <text evidence="2">The sequence shown here is derived from an EMBL/GenBank/DDBJ whole genome shotgun (WGS) entry which is preliminary data.</text>
</comment>
<organism evidence="2 3">
    <name type="scientific">Candidatus Dactylopiibacterium carminicum</name>
    <dbReference type="NCBI Taxonomy" id="857335"/>
    <lineage>
        <taxon>Bacteria</taxon>
        <taxon>Pseudomonadati</taxon>
        <taxon>Pseudomonadota</taxon>
        <taxon>Betaproteobacteria</taxon>
        <taxon>Rhodocyclales</taxon>
        <taxon>Rhodocyclaceae</taxon>
        <taxon>Candidatus Dactylopiibacterium</taxon>
    </lineage>
</organism>
<dbReference type="Proteomes" id="UP000216107">
    <property type="component" value="Unassembled WGS sequence"/>
</dbReference>
<dbReference type="InterPro" id="IPR008886">
    <property type="entry name" value="UPF0227/Esterase_YqiA"/>
</dbReference>
<name>A0A272EMC3_9RHOO</name>
<evidence type="ECO:0008006" key="5">
    <source>
        <dbReference type="Google" id="ProtNLM"/>
    </source>
</evidence>
<evidence type="ECO:0000313" key="2">
    <source>
        <dbReference type="EMBL" id="PAS91279.1"/>
    </source>
</evidence>
<dbReference type="SUPFAM" id="SSF53474">
    <property type="entry name" value="alpha/beta-Hydrolases"/>
    <property type="match status" value="1"/>
</dbReference>
<dbReference type="AlphaFoldDB" id="A0A272EMC3"/>
<accession>A0A272EMC3</accession>
<evidence type="ECO:0000313" key="1">
    <source>
        <dbReference type="EMBL" id="KAF7597657.1"/>
    </source>
</evidence>
<dbReference type="PANTHER" id="PTHR35602:SF3">
    <property type="entry name" value="ESTERASE YQIA"/>
    <property type="match status" value="1"/>
</dbReference>
<sequence>MIFYLHGFRSGPQSQKVQQLAVRMEQLGLRDRLWCDQLPPVPCEAIGRIDAAIRDCLKTGQIPTLIGSSLGGFYATWLAAQ</sequence>
<reference evidence="1 4" key="1">
    <citation type="submission" date="2016-08" db="EMBL/GenBank/DDBJ databases">
        <title>Candidatus Dactylopiibacterium carminicum genome sequence.</title>
        <authorList>
            <person name="Ramirez-Puebla S.T."/>
            <person name="Ormeno-Orrillo E."/>
            <person name="Vera-Ponce De Leon A."/>
            <person name="Luis L."/>
            <person name="Sanchez-Flores A."/>
            <person name="Monica R."/>
            <person name="Martinez-Romero E."/>
        </authorList>
    </citation>
    <scope>NUCLEOTIDE SEQUENCE [LARGE SCALE GENOMIC DNA]</scope>
    <source>
        <strain evidence="1">END1</strain>
    </source>
</reference>